<feature type="binding site" evidence="15">
    <location>
        <position position="464"/>
    </location>
    <ligand>
        <name>Mg(2+)</name>
        <dbReference type="ChEBI" id="CHEBI:18420"/>
        <note>shared with alpha subunit</note>
    </ligand>
</feature>
<dbReference type="Gene3D" id="2.40.50.140">
    <property type="entry name" value="Nucleic acid-binding proteins"/>
    <property type="match status" value="1"/>
</dbReference>
<protein>
    <recommendedName>
        <fullName evidence="15">Phenylalanine--tRNA ligase beta subunit</fullName>
        <ecNumber evidence="15">6.1.1.20</ecNumber>
    </recommendedName>
    <alternativeName>
        <fullName evidence="15">Phenylalanyl-tRNA synthetase beta subunit</fullName>
        <shortName evidence="15">PheRS</shortName>
    </alternativeName>
</protein>
<dbReference type="GO" id="GO:0016740">
    <property type="term" value="F:transferase activity"/>
    <property type="evidence" value="ECO:0007669"/>
    <property type="project" value="UniProtKB-ARBA"/>
</dbReference>
<evidence type="ECO:0000256" key="15">
    <source>
        <dbReference type="HAMAP-Rule" id="MF_00283"/>
    </source>
</evidence>
<reference evidence="20 21" key="1">
    <citation type="submission" date="2016-10" db="EMBL/GenBank/DDBJ databases">
        <authorList>
            <person name="de Groot N.N."/>
        </authorList>
    </citation>
    <scope>NUCLEOTIDE SEQUENCE [LARGE SCALE GENOMIC DNA]</scope>
    <source>
        <strain evidence="20 21">CGMCC 1.5058</strain>
    </source>
</reference>
<feature type="binding site" evidence="15">
    <location>
        <position position="455"/>
    </location>
    <ligand>
        <name>Mg(2+)</name>
        <dbReference type="ChEBI" id="CHEBI:18420"/>
        <note>shared with alpha subunit</note>
    </ligand>
</feature>
<dbReference type="InterPro" id="IPR009061">
    <property type="entry name" value="DNA-bd_dom_put_sf"/>
</dbReference>
<dbReference type="InterPro" id="IPR005147">
    <property type="entry name" value="tRNA_synthase_B5-dom"/>
</dbReference>
<dbReference type="AlphaFoldDB" id="A0A1G8N6E5"/>
<evidence type="ECO:0000256" key="11">
    <source>
        <dbReference type="ARBA" id="ARBA00022884"/>
    </source>
</evidence>
<keyword evidence="9 15" id="KW-0067">ATP-binding</keyword>
<feature type="domain" description="FDX-ACB" evidence="18">
    <location>
        <begin position="694"/>
        <end position="787"/>
    </location>
</feature>
<dbReference type="SUPFAM" id="SSF56037">
    <property type="entry name" value="PheT/TilS domain"/>
    <property type="match status" value="1"/>
</dbReference>
<feature type="binding site" evidence="15">
    <location>
        <position position="461"/>
    </location>
    <ligand>
        <name>Mg(2+)</name>
        <dbReference type="ChEBI" id="CHEBI:18420"/>
        <note>shared with alpha subunit</note>
    </ligand>
</feature>
<dbReference type="Gene3D" id="3.30.930.10">
    <property type="entry name" value="Bira Bifunctional Protein, Domain 2"/>
    <property type="match status" value="1"/>
</dbReference>
<keyword evidence="10 15" id="KW-0460">Magnesium</keyword>
<name>A0A1G8N6E5_9CLOT</name>
<dbReference type="Proteomes" id="UP000183255">
    <property type="component" value="Unassembled WGS sequence"/>
</dbReference>
<accession>A0A1G8N6E5</accession>
<keyword evidence="5 16" id="KW-0820">tRNA-binding</keyword>
<dbReference type="NCBIfam" id="TIGR00472">
    <property type="entry name" value="pheT_bact"/>
    <property type="match status" value="1"/>
</dbReference>
<dbReference type="FunFam" id="3.30.70.380:FF:000001">
    <property type="entry name" value="Phenylalanine--tRNA ligase beta subunit"/>
    <property type="match status" value="1"/>
</dbReference>
<keyword evidence="12 15" id="KW-0648">Protein biosynthesis</keyword>
<dbReference type="InterPro" id="IPR045060">
    <property type="entry name" value="Phe-tRNA-ligase_IIc_bsu"/>
</dbReference>
<keyword evidence="11 16" id="KW-0694">RNA-binding</keyword>
<evidence type="ECO:0000256" key="3">
    <source>
        <dbReference type="ARBA" id="ARBA00011209"/>
    </source>
</evidence>
<keyword evidence="13 15" id="KW-0030">Aminoacyl-tRNA synthetase</keyword>
<keyword evidence="6 15" id="KW-0436">Ligase</keyword>
<dbReference type="SUPFAM" id="SSF55681">
    <property type="entry name" value="Class II aaRS and biotin synthetases"/>
    <property type="match status" value="1"/>
</dbReference>
<comment type="subunit">
    <text evidence="3 15">Tetramer of two alpha and two beta subunits.</text>
</comment>
<feature type="domain" description="B5" evidence="19">
    <location>
        <begin position="402"/>
        <end position="477"/>
    </location>
</feature>
<dbReference type="CDD" id="cd00769">
    <property type="entry name" value="PheRS_beta_core"/>
    <property type="match status" value="1"/>
</dbReference>
<evidence type="ECO:0000259" key="17">
    <source>
        <dbReference type="PROSITE" id="PS50886"/>
    </source>
</evidence>
<comment type="similarity">
    <text evidence="2 15">Belongs to the phenylalanyl-tRNA synthetase beta subunit family. Type 1 subfamily.</text>
</comment>
<keyword evidence="4 15" id="KW-0963">Cytoplasm</keyword>
<evidence type="ECO:0000256" key="2">
    <source>
        <dbReference type="ARBA" id="ARBA00008653"/>
    </source>
</evidence>
<dbReference type="Pfam" id="PF03484">
    <property type="entry name" value="B5"/>
    <property type="match status" value="1"/>
</dbReference>
<dbReference type="InterPro" id="IPR004532">
    <property type="entry name" value="Phe-tRNA-ligase_IIc_bsu_bact"/>
</dbReference>
<evidence type="ECO:0000256" key="12">
    <source>
        <dbReference type="ARBA" id="ARBA00022917"/>
    </source>
</evidence>
<gene>
    <name evidence="15" type="primary">pheT</name>
    <name evidence="20" type="ORF">SAMN05421804_104107</name>
</gene>
<dbReference type="PANTHER" id="PTHR10947">
    <property type="entry name" value="PHENYLALANYL-TRNA SYNTHETASE BETA CHAIN AND LEUCINE-RICH REPEAT-CONTAINING PROTEIN 47"/>
    <property type="match status" value="1"/>
</dbReference>
<evidence type="ECO:0000259" key="19">
    <source>
        <dbReference type="PROSITE" id="PS51483"/>
    </source>
</evidence>
<evidence type="ECO:0000256" key="10">
    <source>
        <dbReference type="ARBA" id="ARBA00022842"/>
    </source>
</evidence>
<feature type="binding site" evidence="15">
    <location>
        <position position="465"/>
    </location>
    <ligand>
        <name>Mg(2+)</name>
        <dbReference type="ChEBI" id="CHEBI:18420"/>
        <note>shared with alpha subunit</note>
    </ligand>
</feature>
<evidence type="ECO:0000256" key="5">
    <source>
        <dbReference type="ARBA" id="ARBA00022555"/>
    </source>
</evidence>
<dbReference type="PROSITE" id="PS51483">
    <property type="entry name" value="B5"/>
    <property type="match status" value="1"/>
</dbReference>
<dbReference type="Pfam" id="PF01588">
    <property type="entry name" value="tRNA_bind"/>
    <property type="match status" value="1"/>
</dbReference>
<dbReference type="SMART" id="SM00873">
    <property type="entry name" value="B3_4"/>
    <property type="match status" value="1"/>
</dbReference>
<dbReference type="InterPro" id="IPR041616">
    <property type="entry name" value="PheRS_beta_core"/>
</dbReference>
<comment type="catalytic activity">
    <reaction evidence="14 15">
        <text>tRNA(Phe) + L-phenylalanine + ATP = L-phenylalanyl-tRNA(Phe) + AMP + diphosphate + H(+)</text>
        <dbReference type="Rhea" id="RHEA:19413"/>
        <dbReference type="Rhea" id="RHEA-COMP:9668"/>
        <dbReference type="Rhea" id="RHEA-COMP:9699"/>
        <dbReference type="ChEBI" id="CHEBI:15378"/>
        <dbReference type="ChEBI" id="CHEBI:30616"/>
        <dbReference type="ChEBI" id="CHEBI:33019"/>
        <dbReference type="ChEBI" id="CHEBI:58095"/>
        <dbReference type="ChEBI" id="CHEBI:78442"/>
        <dbReference type="ChEBI" id="CHEBI:78531"/>
        <dbReference type="ChEBI" id="CHEBI:456215"/>
        <dbReference type="EC" id="6.1.1.20"/>
    </reaction>
</comment>
<evidence type="ECO:0000313" key="20">
    <source>
        <dbReference type="EMBL" id="SDI75713.1"/>
    </source>
</evidence>
<evidence type="ECO:0000256" key="6">
    <source>
        <dbReference type="ARBA" id="ARBA00022598"/>
    </source>
</evidence>
<dbReference type="GO" id="GO:0005524">
    <property type="term" value="F:ATP binding"/>
    <property type="evidence" value="ECO:0007669"/>
    <property type="project" value="UniProtKB-UniRule"/>
</dbReference>
<evidence type="ECO:0000256" key="7">
    <source>
        <dbReference type="ARBA" id="ARBA00022723"/>
    </source>
</evidence>
<dbReference type="SMART" id="SM00896">
    <property type="entry name" value="FDX-ACB"/>
    <property type="match status" value="1"/>
</dbReference>
<dbReference type="EMBL" id="FNDZ01000004">
    <property type="protein sequence ID" value="SDI75713.1"/>
    <property type="molecule type" value="Genomic_DNA"/>
</dbReference>
<dbReference type="EC" id="6.1.1.20" evidence="15"/>
<dbReference type="SUPFAM" id="SSF46955">
    <property type="entry name" value="Putative DNA-binding domain"/>
    <property type="match status" value="1"/>
</dbReference>
<dbReference type="InterPro" id="IPR005146">
    <property type="entry name" value="B3/B4_tRNA-bd"/>
</dbReference>
<dbReference type="GO" id="GO:0006432">
    <property type="term" value="P:phenylalanyl-tRNA aminoacylation"/>
    <property type="evidence" value="ECO:0007669"/>
    <property type="project" value="UniProtKB-UniRule"/>
</dbReference>
<dbReference type="PROSITE" id="PS51447">
    <property type="entry name" value="FDX_ACB"/>
    <property type="match status" value="1"/>
</dbReference>
<organism evidence="20 21">
    <name type="scientific">Proteiniclasticum ruminis</name>
    <dbReference type="NCBI Taxonomy" id="398199"/>
    <lineage>
        <taxon>Bacteria</taxon>
        <taxon>Bacillati</taxon>
        <taxon>Bacillota</taxon>
        <taxon>Clostridia</taxon>
        <taxon>Eubacteriales</taxon>
        <taxon>Clostridiaceae</taxon>
        <taxon>Proteiniclasticum</taxon>
    </lineage>
</organism>
<keyword evidence="7 15" id="KW-0479">Metal-binding</keyword>
<dbReference type="CDD" id="cd02796">
    <property type="entry name" value="tRNA_bind_bactPheRS"/>
    <property type="match status" value="1"/>
</dbReference>
<dbReference type="Pfam" id="PF03483">
    <property type="entry name" value="B3_4"/>
    <property type="match status" value="1"/>
</dbReference>
<evidence type="ECO:0000256" key="13">
    <source>
        <dbReference type="ARBA" id="ARBA00023146"/>
    </source>
</evidence>
<dbReference type="GO" id="GO:0000287">
    <property type="term" value="F:magnesium ion binding"/>
    <property type="evidence" value="ECO:0007669"/>
    <property type="project" value="UniProtKB-UniRule"/>
</dbReference>
<dbReference type="InterPro" id="IPR036690">
    <property type="entry name" value="Fdx_antiC-bd_sf"/>
</dbReference>
<dbReference type="GO" id="GO:0004826">
    <property type="term" value="F:phenylalanine-tRNA ligase activity"/>
    <property type="evidence" value="ECO:0007669"/>
    <property type="project" value="UniProtKB-UniRule"/>
</dbReference>
<evidence type="ECO:0000256" key="8">
    <source>
        <dbReference type="ARBA" id="ARBA00022741"/>
    </source>
</evidence>
<dbReference type="Gene3D" id="3.30.56.10">
    <property type="match status" value="2"/>
</dbReference>
<dbReference type="Pfam" id="PF17759">
    <property type="entry name" value="tRNA_synthFbeta"/>
    <property type="match status" value="1"/>
</dbReference>
<feature type="domain" description="TRNA-binding" evidence="17">
    <location>
        <begin position="39"/>
        <end position="150"/>
    </location>
</feature>
<dbReference type="GO" id="GO:0009328">
    <property type="term" value="C:phenylalanine-tRNA ligase complex"/>
    <property type="evidence" value="ECO:0007669"/>
    <property type="project" value="TreeGrafter"/>
</dbReference>
<dbReference type="SUPFAM" id="SSF50249">
    <property type="entry name" value="Nucleic acid-binding proteins"/>
    <property type="match status" value="1"/>
</dbReference>
<dbReference type="Pfam" id="PF03147">
    <property type="entry name" value="FDX-ACB"/>
    <property type="match status" value="1"/>
</dbReference>
<dbReference type="SMART" id="SM00874">
    <property type="entry name" value="B5"/>
    <property type="match status" value="1"/>
</dbReference>
<proteinExistence type="inferred from homology"/>
<dbReference type="InterPro" id="IPR012340">
    <property type="entry name" value="NA-bd_OB-fold"/>
</dbReference>
<evidence type="ECO:0000313" key="21">
    <source>
        <dbReference type="Proteomes" id="UP000183255"/>
    </source>
</evidence>
<sequence>MKLPINWLKDYVDIDVDGKTLGDALTLSGSKVEGLENPFDILKNIVTGNITKIEKHPEADKLQVCTVEIGEEEPIVIVTAATNMKEGDTVPVALHQSTLFDGSEIKKGKLRGILSNGMFCSEEELGLKEKGTCDGLMILPLDTPAGKDIKEVLGLNGGILDLEITSNRPDCLSILGLAREVSAVYGAPLKKPDFTFNPQKSDVDPVKVSIDTPLSRRYMAREVVDVVIGESPDFIKSRLLEAGIRPISNMVDLTNFVMLEIGQPLHAFDKREITSGIIRVKEAAGGEKFTTLDGNERTLRENTLLIMDDDNIIGLAGLMGGLDSEIKEDTTTVILESANFDGVTIRNASSYLNLRTDASTRFDKDIDPNLAELALDRICHLIEKLGIGKVLDYTVDVYPMRREPNQLSVSSDYINRFLGTDLSGQKMAEILNSLEIDTKVDGDALEITTPTFRNDLFIKEDIVEEVARIYGYNNINPTVPHVNAERGGRYPYQILRRKLENSLVAQGLYESISYSFISRKDLQKILLPEDSPLRNMVEIRNPLGEDFSVMRTTMISSMMESLARNEARSNEEASLYEIGKIYLKNESPLPEEREVLTVGLYGKDLFYHLKGIVEVIIEEFGLTGISYERADHPSFHPGKSAHVLLGKKKLATFGEIHPKVSQNYNMEKASYIMELDLMTLYNAAVTEKKYVEIPKYPSVTRDIAVLIDDAVLVQEMEMIFKKQGGSLLESYTLFDVYKGKQLPEGKKSVAYNLVYRNKERTLTDKEVNKVHDKIVRTLEHMLGAVLR</sequence>
<evidence type="ECO:0000256" key="9">
    <source>
        <dbReference type="ARBA" id="ARBA00022840"/>
    </source>
</evidence>
<dbReference type="InterPro" id="IPR005121">
    <property type="entry name" value="Fdx_antiC-bd"/>
</dbReference>
<dbReference type="Gene3D" id="3.50.40.10">
    <property type="entry name" value="Phenylalanyl-trna Synthetase, Chain B, domain 3"/>
    <property type="match status" value="1"/>
</dbReference>
<evidence type="ECO:0000256" key="16">
    <source>
        <dbReference type="PROSITE-ProRule" id="PRU00209"/>
    </source>
</evidence>
<evidence type="ECO:0000256" key="1">
    <source>
        <dbReference type="ARBA" id="ARBA00004496"/>
    </source>
</evidence>
<evidence type="ECO:0000259" key="18">
    <source>
        <dbReference type="PROSITE" id="PS51447"/>
    </source>
</evidence>
<dbReference type="InterPro" id="IPR020825">
    <property type="entry name" value="Phe-tRNA_synthase-like_B3/B4"/>
</dbReference>
<dbReference type="SUPFAM" id="SSF54991">
    <property type="entry name" value="Anticodon-binding domain of PheRS"/>
    <property type="match status" value="1"/>
</dbReference>
<dbReference type="InterPro" id="IPR045864">
    <property type="entry name" value="aa-tRNA-synth_II/BPL/LPL"/>
</dbReference>
<dbReference type="Gene3D" id="3.30.70.380">
    <property type="entry name" value="Ferrodoxin-fold anticodon-binding domain"/>
    <property type="match status" value="1"/>
</dbReference>
<dbReference type="GO" id="GO:0140096">
    <property type="term" value="F:catalytic activity, acting on a protein"/>
    <property type="evidence" value="ECO:0007669"/>
    <property type="project" value="UniProtKB-ARBA"/>
</dbReference>
<dbReference type="HAMAP" id="MF_00283">
    <property type="entry name" value="Phe_tRNA_synth_beta1"/>
    <property type="match status" value="1"/>
</dbReference>
<dbReference type="GO" id="GO:0000049">
    <property type="term" value="F:tRNA binding"/>
    <property type="evidence" value="ECO:0007669"/>
    <property type="project" value="UniProtKB-UniRule"/>
</dbReference>
<evidence type="ECO:0000256" key="4">
    <source>
        <dbReference type="ARBA" id="ARBA00022490"/>
    </source>
</evidence>
<keyword evidence="8 15" id="KW-0547">Nucleotide-binding</keyword>
<comment type="cofactor">
    <cofactor evidence="15">
        <name>Mg(2+)</name>
        <dbReference type="ChEBI" id="CHEBI:18420"/>
    </cofactor>
    <text evidence="15">Binds 2 magnesium ions per tetramer.</text>
</comment>
<evidence type="ECO:0000256" key="14">
    <source>
        <dbReference type="ARBA" id="ARBA00049255"/>
    </source>
</evidence>
<dbReference type="PANTHER" id="PTHR10947:SF0">
    <property type="entry name" value="PHENYLALANINE--TRNA LIGASE BETA SUBUNIT"/>
    <property type="match status" value="1"/>
</dbReference>
<dbReference type="InterPro" id="IPR002547">
    <property type="entry name" value="tRNA-bd_dom"/>
</dbReference>
<comment type="subcellular location">
    <subcellularLocation>
        <location evidence="1 15">Cytoplasm</location>
    </subcellularLocation>
</comment>
<dbReference type="RefSeq" id="WP_031576122.1">
    <property type="nucleotide sequence ID" value="NZ_FNDZ01000004.1"/>
</dbReference>
<dbReference type="FunFam" id="2.40.50.140:FF:000045">
    <property type="entry name" value="Phenylalanine--tRNA ligase beta subunit"/>
    <property type="match status" value="1"/>
</dbReference>
<dbReference type="InterPro" id="IPR033714">
    <property type="entry name" value="tRNA_bind_bactPheRS"/>
</dbReference>
<dbReference type="PROSITE" id="PS50886">
    <property type="entry name" value="TRBD"/>
    <property type="match status" value="1"/>
</dbReference>